<evidence type="ECO:0000256" key="1">
    <source>
        <dbReference type="SAM" id="Phobius"/>
    </source>
</evidence>
<gene>
    <name evidence="2" type="ORF">ID160_24750</name>
</gene>
<reference evidence="2" key="1">
    <citation type="submission" date="2020-09" db="EMBL/GenBank/DDBJ databases">
        <title>Characterization of IncC plasmids in Enterobacterales of food-producing animals originating from China.</title>
        <authorList>
            <person name="Zhang Y."/>
            <person name="Lei C.-W."/>
        </authorList>
    </citation>
    <scope>NUCLEOTIDE SEQUENCE</scope>
    <source>
        <strain evidence="2">CC1</strain>
    </source>
</reference>
<organism evidence="2 3">
    <name type="scientific">Citrobacter braakii</name>
    <dbReference type="NCBI Taxonomy" id="57706"/>
    <lineage>
        <taxon>Bacteria</taxon>
        <taxon>Pseudomonadati</taxon>
        <taxon>Pseudomonadota</taxon>
        <taxon>Gammaproteobacteria</taxon>
        <taxon>Enterobacterales</taxon>
        <taxon>Enterobacteriaceae</taxon>
        <taxon>Citrobacter</taxon>
        <taxon>Citrobacter freundii complex</taxon>
    </lineage>
</organism>
<name>A0A8I0GC01_CITBR</name>
<dbReference type="AlphaFoldDB" id="A0A8I0GC01"/>
<dbReference type="RefSeq" id="WP_159137294.1">
    <property type="nucleotide sequence ID" value="NZ_JAMWUF010000018.1"/>
</dbReference>
<keyword evidence="1" id="KW-1133">Transmembrane helix</keyword>
<evidence type="ECO:0000313" key="3">
    <source>
        <dbReference type="Proteomes" id="UP000605024"/>
    </source>
</evidence>
<keyword evidence="1" id="KW-0812">Transmembrane</keyword>
<sequence>MGLTAFSRQKLLSGGPGAFLPGPAFAPWRFLSQTRGLTLRRALRCFLFPVCPFSLLSILRYPTMIRDHFVWQIQV</sequence>
<evidence type="ECO:0000313" key="2">
    <source>
        <dbReference type="EMBL" id="MBD3125860.1"/>
    </source>
</evidence>
<comment type="caution">
    <text evidence="2">The sequence shown here is derived from an EMBL/GenBank/DDBJ whole genome shotgun (WGS) entry which is preliminary data.</text>
</comment>
<protein>
    <submittedName>
        <fullName evidence="2">Uncharacterized protein</fullName>
    </submittedName>
</protein>
<feature type="transmembrane region" description="Helical" evidence="1">
    <location>
        <begin position="42"/>
        <end position="61"/>
    </location>
</feature>
<dbReference type="EMBL" id="JACXSK010000028">
    <property type="protein sequence ID" value="MBD3125860.1"/>
    <property type="molecule type" value="Genomic_DNA"/>
</dbReference>
<dbReference type="Proteomes" id="UP000605024">
    <property type="component" value="Unassembled WGS sequence"/>
</dbReference>
<proteinExistence type="predicted"/>
<accession>A0A8I0GC01</accession>
<keyword evidence="1" id="KW-0472">Membrane</keyword>